<evidence type="ECO:0000313" key="5">
    <source>
        <dbReference type="Proteomes" id="UP000600139"/>
    </source>
</evidence>
<feature type="transmembrane region" description="Helical" evidence="2">
    <location>
        <begin position="167"/>
        <end position="186"/>
    </location>
</feature>
<accession>A0A934R6Z2</accession>
<feature type="transmembrane region" description="Helical" evidence="2">
    <location>
        <begin position="140"/>
        <end position="161"/>
    </location>
</feature>
<feature type="transmembrane region" description="Helical" evidence="2">
    <location>
        <begin position="35"/>
        <end position="56"/>
    </location>
</feature>
<evidence type="ECO:0000259" key="3">
    <source>
        <dbReference type="Pfam" id="PF14219"/>
    </source>
</evidence>
<feature type="region of interest" description="Disordered" evidence="1">
    <location>
        <begin position="195"/>
        <end position="244"/>
    </location>
</feature>
<feature type="compositionally biased region" description="Pro residues" evidence="1">
    <location>
        <begin position="11"/>
        <end position="20"/>
    </location>
</feature>
<feature type="transmembrane region" description="Helical" evidence="2">
    <location>
        <begin position="63"/>
        <end position="84"/>
    </location>
</feature>
<gene>
    <name evidence="4" type="ORF">JIN84_13170</name>
</gene>
<dbReference type="InterPro" id="IPR025565">
    <property type="entry name" value="DUF4328"/>
</dbReference>
<evidence type="ECO:0000313" key="4">
    <source>
        <dbReference type="EMBL" id="MBK1816570.1"/>
    </source>
</evidence>
<dbReference type="AlphaFoldDB" id="A0A934R6Z2"/>
<dbReference type="Pfam" id="PF14219">
    <property type="entry name" value="DUF4328"/>
    <property type="match status" value="1"/>
</dbReference>
<reference evidence="4" key="1">
    <citation type="submission" date="2021-01" db="EMBL/GenBank/DDBJ databases">
        <title>Modified the classification status of verrucomicrobia.</title>
        <authorList>
            <person name="Feng X."/>
        </authorList>
    </citation>
    <scope>NUCLEOTIDE SEQUENCE</scope>
    <source>
        <strain evidence="4">JCM 18052</strain>
    </source>
</reference>
<feature type="region of interest" description="Disordered" evidence="1">
    <location>
        <begin position="1"/>
        <end position="20"/>
    </location>
</feature>
<proteinExistence type="predicted"/>
<evidence type="ECO:0000256" key="1">
    <source>
        <dbReference type="SAM" id="MobiDB-lite"/>
    </source>
</evidence>
<organism evidence="4 5">
    <name type="scientific">Luteolibacter yonseiensis</name>
    <dbReference type="NCBI Taxonomy" id="1144680"/>
    <lineage>
        <taxon>Bacteria</taxon>
        <taxon>Pseudomonadati</taxon>
        <taxon>Verrucomicrobiota</taxon>
        <taxon>Verrucomicrobiia</taxon>
        <taxon>Verrucomicrobiales</taxon>
        <taxon>Verrucomicrobiaceae</taxon>
        <taxon>Luteolibacter</taxon>
    </lineage>
</organism>
<keyword evidence="2" id="KW-0812">Transmembrane</keyword>
<dbReference type="Proteomes" id="UP000600139">
    <property type="component" value="Unassembled WGS sequence"/>
</dbReference>
<dbReference type="RefSeq" id="WP_200351503.1">
    <property type="nucleotide sequence ID" value="NZ_BAABHZ010000006.1"/>
</dbReference>
<keyword evidence="5" id="KW-1185">Reference proteome</keyword>
<keyword evidence="2" id="KW-0472">Membrane</keyword>
<protein>
    <submittedName>
        <fullName evidence="4">DUF4328 domain-containing protein</fullName>
    </submittedName>
</protein>
<dbReference type="EMBL" id="JAENIK010000011">
    <property type="protein sequence ID" value="MBK1816570.1"/>
    <property type="molecule type" value="Genomic_DNA"/>
</dbReference>
<sequence>MTKDASEFDPYQPPTVVNPPSPEIQAKAYLQDARVIGNAALVAISIQVLVKFLMLAAGQGDMLVMLTIIHVLAFLGSAVCYLIWVYRVCSNALRINPQGDTSPGWAVGSHFIPLVNWVVPIVTLRRVIRISFQRKNPGSLPVLVVVWWISFWCSNVLIRLGTNPAGFGLWCLSLIVSWGGVIILVTRISRCQSEFQPDPSERSRMIPLSTSPIPDFPAIQSRQSKPPGQPAASDIEAGWGGGGV</sequence>
<evidence type="ECO:0000256" key="2">
    <source>
        <dbReference type="SAM" id="Phobius"/>
    </source>
</evidence>
<keyword evidence="2" id="KW-1133">Transmembrane helix</keyword>
<comment type="caution">
    <text evidence="4">The sequence shown here is derived from an EMBL/GenBank/DDBJ whole genome shotgun (WGS) entry which is preliminary data.</text>
</comment>
<name>A0A934R6Z2_9BACT</name>
<feature type="domain" description="DUF4328" evidence="3">
    <location>
        <begin position="62"/>
        <end position="159"/>
    </location>
</feature>